<feature type="transmembrane region" description="Helical" evidence="2">
    <location>
        <begin position="440"/>
        <end position="459"/>
    </location>
</feature>
<dbReference type="InterPro" id="IPR032109">
    <property type="entry name" value="Big_3_5"/>
</dbReference>
<reference evidence="4 5" key="1">
    <citation type="submission" date="2024-10" db="EMBL/GenBank/DDBJ databases">
        <title>The Natural Products Discovery Center: Release of the First 8490 Sequenced Strains for Exploring Actinobacteria Biosynthetic Diversity.</title>
        <authorList>
            <person name="Kalkreuter E."/>
            <person name="Kautsar S.A."/>
            <person name="Yang D."/>
            <person name="Bader C.D."/>
            <person name="Teijaro C.N."/>
            <person name="Fluegel L."/>
            <person name="Davis C.M."/>
            <person name="Simpson J.R."/>
            <person name="Lauterbach L."/>
            <person name="Steele A.D."/>
            <person name="Gui C."/>
            <person name="Meng S."/>
            <person name="Li G."/>
            <person name="Viehrig K."/>
            <person name="Ye F."/>
            <person name="Su P."/>
            <person name="Kiefer A.F."/>
            <person name="Nichols A."/>
            <person name="Cepeda A.J."/>
            <person name="Yan W."/>
            <person name="Fan B."/>
            <person name="Jiang Y."/>
            <person name="Adhikari A."/>
            <person name="Zheng C.-J."/>
            <person name="Schuster L."/>
            <person name="Cowan T.M."/>
            <person name="Smanski M.J."/>
            <person name="Chevrette M.G."/>
            <person name="De Carvalho L.P.S."/>
            <person name="Shen B."/>
        </authorList>
    </citation>
    <scope>NUCLEOTIDE SEQUENCE [LARGE SCALE GENOMIC DNA]</scope>
    <source>
        <strain evidence="4 5">NPDC020327</strain>
    </source>
</reference>
<organism evidence="4 5">
    <name type="scientific">Streptomyces pathocidini</name>
    <dbReference type="NCBI Taxonomy" id="1650571"/>
    <lineage>
        <taxon>Bacteria</taxon>
        <taxon>Bacillati</taxon>
        <taxon>Actinomycetota</taxon>
        <taxon>Actinomycetes</taxon>
        <taxon>Kitasatosporales</taxon>
        <taxon>Streptomycetaceae</taxon>
        <taxon>Streptomyces</taxon>
    </lineage>
</organism>
<dbReference type="EMBL" id="JBIRWE010000006">
    <property type="protein sequence ID" value="MFI1965589.1"/>
    <property type="molecule type" value="Genomic_DNA"/>
</dbReference>
<feature type="domain" description="Bacterial Ig-like" evidence="3">
    <location>
        <begin position="177"/>
        <end position="258"/>
    </location>
</feature>
<evidence type="ECO:0000256" key="1">
    <source>
        <dbReference type="SAM" id="MobiDB-lite"/>
    </source>
</evidence>
<keyword evidence="2" id="KW-1133">Transmembrane helix</keyword>
<evidence type="ECO:0000313" key="5">
    <source>
        <dbReference type="Proteomes" id="UP001611548"/>
    </source>
</evidence>
<keyword evidence="2" id="KW-0812">Transmembrane</keyword>
<gene>
    <name evidence="4" type="ORF">ACH429_15990</name>
</gene>
<dbReference type="Pfam" id="PF16640">
    <property type="entry name" value="Big_3_5"/>
    <property type="match status" value="1"/>
</dbReference>
<feature type="region of interest" description="Disordered" evidence="1">
    <location>
        <begin position="255"/>
        <end position="302"/>
    </location>
</feature>
<proteinExistence type="predicted"/>
<evidence type="ECO:0000259" key="3">
    <source>
        <dbReference type="Pfam" id="PF16640"/>
    </source>
</evidence>
<keyword evidence="2" id="KW-0472">Membrane</keyword>
<dbReference type="Gene3D" id="2.60.40.10">
    <property type="entry name" value="Immunoglobulins"/>
    <property type="match status" value="1"/>
</dbReference>
<evidence type="ECO:0000256" key="2">
    <source>
        <dbReference type="SAM" id="Phobius"/>
    </source>
</evidence>
<keyword evidence="5" id="KW-1185">Reference proteome</keyword>
<dbReference type="RefSeq" id="WP_055473146.1">
    <property type="nucleotide sequence ID" value="NZ_JBIRWE010000006.1"/>
</dbReference>
<comment type="caution">
    <text evidence="4">The sequence shown here is derived from an EMBL/GenBank/DDBJ whole genome shotgun (WGS) entry which is preliminary data.</text>
</comment>
<dbReference type="InterPro" id="IPR013783">
    <property type="entry name" value="Ig-like_fold"/>
</dbReference>
<protein>
    <submittedName>
        <fullName evidence="4">Ig-like domain-containing protein</fullName>
    </submittedName>
</protein>
<dbReference type="Proteomes" id="UP001611548">
    <property type="component" value="Unassembled WGS sequence"/>
</dbReference>
<feature type="compositionally biased region" description="Gly residues" evidence="1">
    <location>
        <begin position="400"/>
        <end position="431"/>
    </location>
</feature>
<feature type="region of interest" description="Disordered" evidence="1">
    <location>
        <begin position="385"/>
        <end position="434"/>
    </location>
</feature>
<name>A0ABW7USK1_9ACTN</name>
<evidence type="ECO:0000313" key="4">
    <source>
        <dbReference type="EMBL" id="MFI1965589.1"/>
    </source>
</evidence>
<accession>A0ABW7USK1</accession>
<sequence length="479" mass="47239">MTPTAARRSPAVLLALAALVTGALSAFLGLALAPGARAEAAGKLTLASATGSVTDNPPFASVTTAQGCPSDYAARISLKIVKPGTTTETSLASVTTAGAPFTGPINWTLPAWRSIETALGGPATDGDYEIRLKCHKGLSDMAPGWFSSTITVTGTTWTLKPDPAVSTSTELTADPAGSAVAGSEVKLEGKVTPDTAAGTLAFHDGATKLGEAAVASGKAAFKTTALAAGAHSLTATFTPADTTAYTGSVSAAQTYTITEPGGDPSDPPEPSDTGTPTDDPTEPAGLEATDEDGEPLGENPVLTPEQKVLLTARGYTADATVKVTLSDSEEAFEDATADPEGTVEAYAFTVPKGLADGSYTLTLAEEAAKGTDEEAPHSAEFAFTVGEASPTPDPSDTAGADGGATGGSDSGGTGTDGGASTGGSGSGGGTGSPLASTGSIASTVGLAAIVLTGLGAAFVRYGRRVGLQSFGGAQEERTP</sequence>